<comment type="caution">
    <text evidence="1">The sequence shown here is derived from an EMBL/GenBank/DDBJ whole genome shotgun (WGS) entry which is preliminary data.</text>
</comment>
<dbReference type="AlphaFoldDB" id="W2ZXF8"/>
<gene>
    <name evidence="1" type="ORF">F442_02875</name>
</gene>
<proteinExistence type="predicted"/>
<accession>W2ZXF8</accession>
<protein>
    <submittedName>
        <fullName evidence="1">Uncharacterized protein</fullName>
    </submittedName>
</protein>
<dbReference type="EMBL" id="ANIY01000653">
    <property type="protein sequence ID" value="ETP52057.1"/>
    <property type="molecule type" value="Genomic_DNA"/>
</dbReference>
<dbReference type="Proteomes" id="UP000018948">
    <property type="component" value="Unassembled WGS sequence"/>
</dbReference>
<name>W2ZXF8_PHYNI</name>
<evidence type="ECO:0000313" key="1">
    <source>
        <dbReference type="EMBL" id="ETP52057.1"/>
    </source>
</evidence>
<sequence length="94" mass="10686">MMQCPLSLRRSYLACTMSVDELLNAPDENTTAEDPIYEDFCGVENLDAVDMERSTWTEEALSQKQLKSISCGSLSFSFVPARLEYPMDRLYGPY</sequence>
<evidence type="ECO:0000313" key="2">
    <source>
        <dbReference type="Proteomes" id="UP000018948"/>
    </source>
</evidence>
<reference evidence="1 2" key="1">
    <citation type="submission" date="2013-11" db="EMBL/GenBank/DDBJ databases">
        <title>The Genome Sequence of Phytophthora parasitica P10297.</title>
        <authorList>
            <consortium name="The Broad Institute Genomics Platform"/>
            <person name="Russ C."/>
            <person name="Tyler B."/>
            <person name="Panabieres F."/>
            <person name="Shan W."/>
            <person name="Tripathy S."/>
            <person name="Grunwald N."/>
            <person name="Machado M."/>
            <person name="Johnson C.S."/>
            <person name="Walker B."/>
            <person name="Young S.K."/>
            <person name="Zeng Q."/>
            <person name="Gargeya S."/>
            <person name="Fitzgerald M."/>
            <person name="Haas B."/>
            <person name="Abouelleil A."/>
            <person name="Allen A.W."/>
            <person name="Alvarado L."/>
            <person name="Arachchi H.M."/>
            <person name="Berlin A.M."/>
            <person name="Chapman S.B."/>
            <person name="Gainer-Dewar J."/>
            <person name="Goldberg J."/>
            <person name="Griggs A."/>
            <person name="Gujja S."/>
            <person name="Hansen M."/>
            <person name="Howarth C."/>
            <person name="Imamovic A."/>
            <person name="Ireland A."/>
            <person name="Larimer J."/>
            <person name="McCowan C."/>
            <person name="Murphy C."/>
            <person name="Pearson M."/>
            <person name="Poon T.W."/>
            <person name="Priest M."/>
            <person name="Roberts A."/>
            <person name="Saif S."/>
            <person name="Shea T."/>
            <person name="Sisk P."/>
            <person name="Sykes S."/>
            <person name="Wortman J."/>
            <person name="Nusbaum C."/>
            <person name="Birren B."/>
        </authorList>
    </citation>
    <scope>NUCLEOTIDE SEQUENCE [LARGE SCALE GENOMIC DNA]</scope>
    <source>
        <strain evidence="1 2">P10297</strain>
    </source>
</reference>
<organism evidence="1 2">
    <name type="scientific">Phytophthora nicotianae P10297</name>
    <dbReference type="NCBI Taxonomy" id="1317064"/>
    <lineage>
        <taxon>Eukaryota</taxon>
        <taxon>Sar</taxon>
        <taxon>Stramenopiles</taxon>
        <taxon>Oomycota</taxon>
        <taxon>Peronosporomycetes</taxon>
        <taxon>Peronosporales</taxon>
        <taxon>Peronosporaceae</taxon>
        <taxon>Phytophthora</taxon>
    </lineage>
</organism>